<dbReference type="InterPro" id="IPR046350">
    <property type="entry name" value="Cystatin_sf"/>
</dbReference>
<dbReference type="RefSeq" id="WP_204414576.1">
    <property type="nucleotide sequence ID" value="NZ_JAFBED010000002.1"/>
</dbReference>
<gene>
    <name evidence="2" type="ORF">JOC95_001363</name>
</gene>
<dbReference type="Pfam" id="PF17881">
    <property type="entry name" value="TseB"/>
    <property type="match status" value="1"/>
</dbReference>
<sequence>MKKWMIIISTLIVVLFVWQLISIYHTAMSPIREDENEAVEIAKEEKNLQTISEVYTYNGTTPYTIVQGTDEKDEEIIIWVDEKKKIALTANASDGVAKKDVMKYVDTDRKPSEVLSVTLAMENEIPLWEIKFKDQNDRYNLYYIKFEDGEYYQRITF</sequence>
<dbReference type="Gene3D" id="3.10.450.40">
    <property type="match status" value="2"/>
</dbReference>
<keyword evidence="3" id="KW-1185">Reference proteome</keyword>
<name>A0ABS2NXW4_9BACI</name>
<protein>
    <submittedName>
        <fullName evidence="2">Uncharacterized protein YpmB</fullName>
    </submittedName>
</protein>
<organism evidence="2 3">
    <name type="scientific">Sutcliffiella tianshenii</name>
    <dbReference type="NCBI Taxonomy" id="1463404"/>
    <lineage>
        <taxon>Bacteria</taxon>
        <taxon>Bacillati</taxon>
        <taxon>Bacillota</taxon>
        <taxon>Bacilli</taxon>
        <taxon>Bacillales</taxon>
        <taxon>Bacillaceae</taxon>
        <taxon>Sutcliffiella</taxon>
    </lineage>
</organism>
<comment type="caution">
    <text evidence="2">The sequence shown here is derived from an EMBL/GenBank/DDBJ whole genome shotgun (WGS) entry which is preliminary data.</text>
</comment>
<proteinExistence type="predicted"/>
<evidence type="ECO:0000313" key="2">
    <source>
        <dbReference type="EMBL" id="MBM7619514.1"/>
    </source>
</evidence>
<reference evidence="2 3" key="1">
    <citation type="submission" date="2021-01" db="EMBL/GenBank/DDBJ databases">
        <title>Genomic Encyclopedia of Type Strains, Phase IV (KMG-IV): sequencing the most valuable type-strain genomes for metagenomic binning, comparative biology and taxonomic classification.</title>
        <authorList>
            <person name="Goeker M."/>
        </authorList>
    </citation>
    <scope>NUCLEOTIDE SEQUENCE [LARGE SCALE GENOMIC DNA]</scope>
    <source>
        <strain evidence="2 3">DSM 25879</strain>
    </source>
</reference>
<dbReference type="EMBL" id="JAFBED010000002">
    <property type="protein sequence ID" value="MBM7619514.1"/>
    <property type="molecule type" value="Genomic_DNA"/>
</dbReference>
<accession>A0ABS2NXW4</accession>
<dbReference type="SUPFAM" id="SSF54403">
    <property type="entry name" value="Cystatin/monellin"/>
    <property type="match status" value="2"/>
</dbReference>
<dbReference type="Proteomes" id="UP000737402">
    <property type="component" value="Unassembled WGS sequence"/>
</dbReference>
<evidence type="ECO:0000313" key="3">
    <source>
        <dbReference type="Proteomes" id="UP000737402"/>
    </source>
</evidence>
<evidence type="ECO:0000259" key="1">
    <source>
        <dbReference type="Pfam" id="PF17881"/>
    </source>
</evidence>
<feature type="domain" description="Cell wall elongation regulator TseB-like" evidence="1">
    <location>
        <begin position="37"/>
        <end position="80"/>
    </location>
</feature>
<dbReference type="InterPro" id="IPR041401">
    <property type="entry name" value="TseB-like_dom"/>
</dbReference>